<dbReference type="STRING" id="561176.SAMN04488561_3274"/>
<keyword evidence="4" id="KW-1185">Reference proteome</keyword>
<gene>
    <name evidence="3" type="ORF">SAMN04488561_3274</name>
</gene>
<feature type="transmembrane region" description="Helical" evidence="2">
    <location>
        <begin position="62"/>
        <end position="84"/>
    </location>
</feature>
<evidence type="ECO:0000256" key="2">
    <source>
        <dbReference type="SAM" id="Phobius"/>
    </source>
</evidence>
<accession>A0A1H5MLY4</accession>
<name>A0A1H5MLY4_9ACTN</name>
<dbReference type="AlphaFoldDB" id="A0A1H5MLY4"/>
<dbReference type="EMBL" id="FNUC01000003">
    <property type="protein sequence ID" value="SEE90402.1"/>
    <property type="molecule type" value="Genomic_DNA"/>
</dbReference>
<feature type="region of interest" description="Disordered" evidence="1">
    <location>
        <begin position="148"/>
        <end position="167"/>
    </location>
</feature>
<evidence type="ECO:0000256" key="1">
    <source>
        <dbReference type="SAM" id="MobiDB-lite"/>
    </source>
</evidence>
<organism evidence="3 4">
    <name type="scientific">Jiangella alba</name>
    <dbReference type="NCBI Taxonomy" id="561176"/>
    <lineage>
        <taxon>Bacteria</taxon>
        <taxon>Bacillati</taxon>
        <taxon>Actinomycetota</taxon>
        <taxon>Actinomycetes</taxon>
        <taxon>Jiangellales</taxon>
        <taxon>Jiangellaceae</taxon>
        <taxon>Jiangella</taxon>
    </lineage>
</organism>
<feature type="transmembrane region" description="Helical" evidence="2">
    <location>
        <begin position="124"/>
        <end position="146"/>
    </location>
</feature>
<feature type="transmembrane region" description="Helical" evidence="2">
    <location>
        <begin position="96"/>
        <end position="118"/>
    </location>
</feature>
<reference evidence="4" key="1">
    <citation type="submission" date="2016-10" db="EMBL/GenBank/DDBJ databases">
        <authorList>
            <person name="Varghese N."/>
            <person name="Submissions S."/>
        </authorList>
    </citation>
    <scope>NUCLEOTIDE SEQUENCE [LARGE SCALE GENOMIC DNA]</scope>
    <source>
        <strain evidence="4">DSM 45237</strain>
    </source>
</reference>
<dbReference type="Proteomes" id="UP000181980">
    <property type="component" value="Unassembled WGS sequence"/>
</dbReference>
<keyword evidence="2" id="KW-1133">Transmembrane helix</keyword>
<proteinExistence type="predicted"/>
<sequence length="167" mass="17515">MVMDMDTRSRAAHRRWAVAAMAWTMLYVASKVDYAVRERLGVTGGPEVGPASYDTYGPGDVAWAQGSNAGVGLLGIALLAAPLLPVSRRLPRRVLAAPLAAITLLALAGGIGMIARAITSDVGGMLFGAYCLIWAALIAMTTKQVATRTDARRKTSSTSLTKIGDPL</sequence>
<keyword evidence="2" id="KW-0472">Membrane</keyword>
<protein>
    <submittedName>
        <fullName evidence="3">Uncharacterized protein</fullName>
    </submittedName>
</protein>
<evidence type="ECO:0000313" key="3">
    <source>
        <dbReference type="EMBL" id="SEE90402.1"/>
    </source>
</evidence>
<evidence type="ECO:0000313" key="4">
    <source>
        <dbReference type="Proteomes" id="UP000181980"/>
    </source>
</evidence>
<keyword evidence="2" id="KW-0812">Transmembrane</keyword>